<dbReference type="PANTHER" id="PTHR30055">
    <property type="entry name" value="HTH-TYPE TRANSCRIPTIONAL REGULATOR RUTR"/>
    <property type="match status" value="1"/>
</dbReference>
<dbReference type="SUPFAM" id="SSF48498">
    <property type="entry name" value="Tetracyclin repressor-like, C-terminal domain"/>
    <property type="match status" value="1"/>
</dbReference>
<keyword evidence="3" id="KW-0804">Transcription</keyword>
<evidence type="ECO:0000313" key="6">
    <source>
        <dbReference type="EMBL" id="GGK36956.1"/>
    </source>
</evidence>
<feature type="DNA-binding region" description="H-T-H motif" evidence="4">
    <location>
        <begin position="41"/>
        <end position="60"/>
    </location>
</feature>
<evidence type="ECO:0000259" key="5">
    <source>
        <dbReference type="PROSITE" id="PS50977"/>
    </source>
</evidence>
<name>A0ABQ2EZV8_9DEIO</name>
<sequence>MTRPPRLTAPSRRERHKQDKLQRIRAAALTLFTEQGYGSTTIRQIATEADVATGTIFRYATDKADLLLMVFHDVIGQTIEQALDPRRTSGPLAQVLPRLFDPFFDFYEGHQVLASDFLQLVLFHQSPWREREMQQGETFVQRLTELLLGRQTAGEIAADLDPHTAAVAIFSLYQACLVGWLAGGATLADTRRQLDALLHLQGRALRACLSDQGGEP</sequence>
<dbReference type="InterPro" id="IPR001647">
    <property type="entry name" value="HTH_TetR"/>
</dbReference>
<accession>A0ABQ2EZV8</accession>
<gene>
    <name evidence="6" type="ORF">GCM10008955_33550</name>
</gene>
<organism evidence="6 7">
    <name type="scientific">Deinococcus malanensis</name>
    <dbReference type="NCBI Taxonomy" id="1706855"/>
    <lineage>
        <taxon>Bacteria</taxon>
        <taxon>Thermotogati</taxon>
        <taxon>Deinococcota</taxon>
        <taxon>Deinococci</taxon>
        <taxon>Deinococcales</taxon>
        <taxon>Deinococcaceae</taxon>
        <taxon>Deinococcus</taxon>
    </lineage>
</organism>
<evidence type="ECO:0000256" key="4">
    <source>
        <dbReference type="PROSITE-ProRule" id="PRU00335"/>
    </source>
</evidence>
<evidence type="ECO:0000256" key="1">
    <source>
        <dbReference type="ARBA" id="ARBA00023015"/>
    </source>
</evidence>
<dbReference type="InterPro" id="IPR009057">
    <property type="entry name" value="Homeodomain-like_sf"/>
</dbReference>
<feature type="domain" description="HTH tetR-type" evidence="5">
    <location>
        <begin position="18"/>
        <end position="78"/>
    </location>
</feature>
<dbReference type="EMBL" id="BMPP01000016">
    <property type="protein sequence ID" value="GGK36956.1"/>
    <property type="molecule type" value="Genomic_DNA"/>
</dbReference>
<dbReference type="PROSITE" id="PS50977">
    <property type="entry name" value="HTH_TETR_2"/>
    <property type="match status" value="1"/>
</dbReference>
<dbReference type="InterPro" id="IPR050109">
    <property type="entry name" value="HTH-type_TetR-like_transc_reg"/>
</dbReference>
<dbReference type="Gene3D" id="1.10.357.10">
    <property type="entry name" value="Tetracycline Repressor, domain 2"/>
    <property type="match status" value="1"/>
</dbReference>
<evidence type="ECO:0000256" key="3">
    <source>
        <dbReference type="ARBA" id="ARBA00023163"/>
    </source>
</evidence>
<dbReference type="InterPro" id="IPR036271">
    <property type="entry name" value="Tet_transcr_reg_TetR-rel_C_sf"/>
</dbReference>
<dbReference type="PRINTS" id="PR00455">
    <property type="entry name" value="HTHTETR"/>
</dbReference>
<evidence type="ECO:0000313" key="7">
    <source>
        <dbReference type="Proteomes" id="UP000647587"/>
    </source>
</evidence>
<dbReference type="SUPFAM" id="SSF46689">
    <property type="entry name" value="Homeodomain-like"/>
    <property type="match status" value="1"/>
</dbReference>
<protein>
    <recommendedName>
        <fullName evidence="5">HTH tetR-type domain-containing protein</fullName>
    </recommendedName>
</protein>
<dbReference type="PANTHER" id="PTHR30055:SF234">
    <property type="entry name" value="HTH-TYPE TRANSCRIPTIONAL REGULATOR BETI"/>
    <property type="match status" value="1"/>
</dbReference>
<comment type="caution">
    <text evidence="6">The sequence shown here is derived from an EMBL/GenBank/DDBJ whole genome shotgun (WGS) entry which is preliminary data.</text>
</comment>
<evidence type="ECO:0000256" key="2">
    <source>
        <dbReference type="ARBA" id="ARBA00023125"/>
    </source>
</evidence>
<keyword evidence="1" id="KW-0805">Transcription regulation</keyword>
<keyword evidence="2 4" id="KW-0238">DNA-binding</keyword>
<dbReference type="Pfam" id="PF00440">
    <property type="entry name" value="TetR_N"/>
    <property type="match status" value="1"/>
</dbReference>
<dbReference type="RefSeq" id="WP_189010810.1">
    <property type="nucleotide sequence ID" value="NZ_BMPP01000016.1"/>
</dbReference>
<keyword evidence="7" id="KW-1185">Reference proteome</keyword>
<dbReference type="Proteomes" id="UP000647587">
    <property type="component" value="Unassembled WGS sequence"/>
</dbReference>
<proteinExistence type="predicted"/>
<reference evidence="7" key="1">
    <citation type="journal article" date="2019" name="Int. J. Syst. Evol. Microbiol.">
        <title>The Global Catalogue of Microorganisms (GCM) 10K type strain sequencing project: providing services to taxonomists for standard genome sequencing and annotation.</title>
        <authorList>
            <consortium name="The Broad Institute Genomics Platform"/>
            <consortium name="The Broad Institute Genome Sequencing Center for Infectious Disease"/>
            <person name="Wu L."/>
            <person name="Ma J."/>
        </authorList>
    </citation>
    <scope>NUCLEOTIDE SEQUENCE [LARGE SCALE GENOMIC DNA]</scope>
    <source>
        <strain evidence="7">JCM 30331</strain>
    </source>
</reference>